<feature type="transmembrane region" description="Helical" evidence="9">
    <location>
        <begin position="130"/>
        <end position="148"/>
    </location>
</feature>
<dbReference type="GO" id="GO:0015207">
    <property type="term" value="F:adenine transmembrane transporter activity"/>
    <property type="evidence" value="ECO:0007669"/>
    <property type="project" value="TreeGrafter"/>
</dbReference>
<keyword evidence="11" id="KW-1185">Reference proteome</keyword>
<dbReference type="PANTHER" id="PTHR43337:SF1">
    <property type="entry name" value="XANTHINE_URACIL PERMEASE C887.17-RELATED"/>
    <property type="match status" value="1"/>
</dbReference>
<keyword evidence="7 8" id="KW-0472">Membrane</keyword>
<dbReference type="KEGG" id="lsd:EMK97_07315"/>
<protein>
    <submittedName>
        <fullName evidence="10">NCS2 family permease</fullName>
    </submittedName>
</protein>
<evidence type="ECO:0000313" key="11">
    <source>
        <dbReference type="Proteomes" id="UP000290244"/>
    </source>
</evidence>
<feature type="transmembrane region" description="Helical" evidence="9">
    <location>
        <begin position="373"/>
        <end position="399"/>
    </location>
</feature>
<keyword evidence="6 8" id="KW-1133">Transmembrane helix</keyword>
<dbReference type="PIRSF" id="PIRSF005353">
    <property type="entry name" value="PbuG"/>
    <property type="match status" value="1"/>
</dbReference>
<dbReference type="Pfam" id="PF00860">
    <property type="entry name" value="Xan_ur_permease"/>
    <property type="match status" value="1"/>
</dbReference>
<evidence type="ECO:0000256" key="4">
    <source>
        <dbReference type="ARBA" id="ARBA00022475"/>
    </source>
</evidence>
<gene>
    <name evidence="10" type="ORF">EMK97_07315</name>
</gene>
<keyword evidence="5 8" id="KW-0812">Transmembrane</keyword>
<feature type="transmembrane region" description="Helical" evidence="9">
    <location>
        <begin position="198"/>
        <end position="219"/>
    </location>
</feature>
<dbReference type="EMBL" id="CP034759">
    <property type="protein sequence ID" value="QBG35536.1"/>
    <property type="molecule type" value="Genomic_DNA"/>
</dbReference>
<sequence>MLEKLFKLTEHNTNIKREIVAGITTFLTMAYIIFVNPAMLADAGMDHGAVFVATCIAAAIGCFIMGFLANYPIALAPGMGLNAFFTYTVVLDMGYSWQVALGGVFISGVVFILLSLFSIREWIINSIPQALRFGIAAGIGLFLALIALKNAGIVVDSPATLVTLGNITALEPILAALGLFLIVGLASKGINGSVMLSILIITAIGLLIGNIDYQGIISLPPSVMPTFMQLDIAGALEVGMLSVIFAFLFVDLFDTSGTLIAVAQRGNLLAKDGTLPRLDKALLADSTATVAGSMLGTSTTTSYVESTSGVAAGGRTGLTAVVVGVLFLLAILFSPLAGMVPAYATAGPLFYVAVLMLSGLVNVDWDDLLDAVPVAVICITMPLTFSIANGIAFGFISYVAVRLFSGKVKTLNLSVVLLALLFIGKFAFYG</sequence>
<accession>A0A4P6P2A1</accession>
<evidence type="ECO:0000256" key="6">
    <source>
        <dbReference type="ARBA" id="ARBA00022989"/>
    </source>
</evidence>
<organism evidence="10 11">
    <name type="scientific">Litorilituus sediminis</name>
    <dbReference type="NCBI Taxonomy" id="718192"/>
    <lineage>
        <taxon>Bacteria</taxon>
        <taxon>Pseudomonadati</taxon>
        <taxon>Pseudomonadota</taxon>
        <taxon>Gammaproteobacteria</taxon>
        <taxon>Alteromonadales</taxon>
        <taxon>Colwelliaceae</taxon>
        <taxon>Litorilituus</taxon>
    </lineage>
</organism>
<evidence type="ECO:0000256" key="5">
    <source>
        <dbReference type="ARBA" id="ARBA00022692"/>
    </source>
</evidence>
<dbReference type="AlphaFoldDB" id="A0A4P6P2A1"/>
<evidence type="ECO:0000256" key="7">
    <source>
        <dbReference type="ARBA" id="ARBA00023136"/>
    </source>
</evidence>
<dbReference type="InterPro" id="IPR006043">
    <property type="entry name" value="NCS2"/>
</dbReference>
<evidence type="ECO:0000256" key="9">
    <source>
        <dbReference type="SAM" id="Phobius"/>
    </source>
</evidence>
<dbReference type="RefSeq" id="WP_130600808.1">
    <property type="nucleotide sequence ID" value="NZ_CP034759.1"/>
</dbReference>
<evidence type="ECO:0000256" key="2">
    <source>
        <dbReference type="ARBA" id="ARBA00005697"/>
    </source>
</evidence>
<reference evidence="10 11" key="1">
    <citation type="submission" date="2018-12" db="EMBL/GenBank/DDBJ databases">
        <title>Complete genome of Litorilituus sediminis.</title>
        <authorList>
            <person name="Liu A."/>
            <person name="Rong J."/>
        </authorList>
    </citation>
    <scope>NUCLEOTIDE SEQUENCE [LARGE SCALE GENOMIC DNA]</scope>
    <source>
        <strain evidence="10 11">JCM 17549</strain>
    </source>
</reference>
<comment type="similarity">
    <text evidence="2 8">Belongs to the nucleobase:cation symporter-2 (NCS2) (TC 2.A.40) family. Azg-like subfamily.</text>
</comment>
<proteinExistence type="inferred from homology"/>
<dbReference type="GO" id="GO:0005886">
    <property type="term" value="C:plasma membrane"/>
    <property type="evidence" value="ECO:0007669"/>
    <property type="project" value="UniProtKB-SubCell"/>
</dbReference>
<evidence type="ECO:0000256" key="8">
    <source>
        <dbReference type="PIRNR" id="PIRNR005353"/>
    </source>
</evidence>
<feature type="transmembrane region" description="Helical" evidence="9">
    <location>
        <begin position="48"/>
        <end position="75"/>
    </location>
</feature>
<dbReference type="InterPro" id="IPR026033">
    <property type="entry name" value="Azg-like_bact_archaea"/>
</dbReference>
<evidence type="ECO:0000256" key="3">
    <source>
        <dbReference type="ARBA" id="ARBA00022448"/>
    </source>
</evidence>
<feature type="transmembrane region" description="Helical" evidence="9">
    <location>
        <begin position="340"/>
        <end position="361"/>
    </location>
</feature>
<feature type="transmembrane region" description="Helical" evidence="9">
    <location>
        <begin position="20"/>
        <end position="41"/>
    </location>
</feature>
<feature type="transmembrane region" description="Helical" evidence="9">
    <location>
        <begin position="239"/>
        <end position="262"/>
    </location>
</feature>
<comment type="subcellular location">
    <subcellularLocation>
        <location evidence="1 8">Cell membrane</location>
        <topology evidence="1 8">Multi-pass membrane protein</topology>
    </subcellularLocation>
</comment>
<dbReference type="OrthoDB" id="9808458at2"/>
<keyword evidence="3 8" id="KW-0813">Transport</keyword>
<dbReference type="Proteomes" id="UP000290244">
    <property type="component" value="Chromosome"/>
</dbReference>
<dbReference type="InterPro" id="IPR045018">
    <property type="entry name" value="Azg-like"/>
</dbReference>
<name>A0A4P6P2A1_9GAMM</name>
<evidence type="ECO:0000256" key="1">
    <source>
        <dbReference type="ARBA" id="ARBA00004651"/>
    </source>
</evidence>
<feature type="transmembrane region" description="Helical" evidence="9">
    <location>
        <begin position="95"/>
        <end position="118"/>
    </location>
</feature>
<dbReference type="PANTHER" id="PTHR43337">
    <property type="entry name" value="XANTHINE/URACIL PERMEASE C887.17-RELATED"/>
    <property type="match status" value="1"/>
</dbReference>
<feature type="transmembrane region" description="Helical" evidence="9">
    <location>
        <begin position="316"/>
        <end position="333"/>
    </location>
</feature>
<feature type="transmembrane region" description="Helical" evidence="9">
    <location>
        <begin position="168"/>
        <end position="186"/>
    </location>
</feature>
<evidence type="ECO:0000313" key="10">
    <source>
        <dbReference type="EMBL" id="QBG35536.1"/>
    </source>
</evidence>
<keyword evidence="4 8" id="KW-1003">Cell membrane</keyword>
<feature type="transmembrane region" description="Helical" evidence="9">
    <location>
        <begin position="411"/>
        <end position="429"/>
    </location>
</feature>